<dbReference type="EMBL" id="QEAQ01000128">
    <property type="protein sequence ID" value="TPX55104.1"/>
    <property type="molecule type" value="Genomic_DNA"/>
</dbReference>
<comment type="caution">
    <text evidence="2">The sequence shown here is derived from an EMBL/GenBank/DDBJ whole genome shotgun (WGS) entry which is preliminary data.</text>
</comment>
<feature type="compositionally biased region" description="Low complexity" evidence="1">
    <location>
        <begin position="437"/>
        <end position="456"/>
    </location>
</feature>
<feature type="compositionally biased region" description="Polar residues" evidence="1">
    <location>
        <begin position="510"/>
        <end position="519"/>
    </location>
</feature>
<evidence type="ECO:0000313" key="3">
    <source>
        <dbReference type="Proteomes" id="UP000318582"/>
    </source>
</evidence>
<feature type="region of interest" description="Disordered" evidence="1">
    <location>
        <begin position="435"/>
        <end position="457"/>
    </location>
</feature>
<keyword evidence="3" id="KW-1185">Reference proteome</keyword>
<feature type="region of interest" description="Disordered" evidence="1">
    <location>
        <begin position="207"/>
        <end position="232"/>
    </location>
</feature>
<dbReference type="SUPFAM" id="SSF54928">
    <property type="entry name" value="RNA-binding domain, RBD"/>
    <property type="match status" value="1"/>
</dbReference>
<feature type="compositionally biased region" description="Low complexity" evidence="1">
    <location>
        <begin position="315"/>
        <end position="326"/>
    </location>
</feature>
<name>A0A507DTL8_9FUNG</name>
<dbReference type="AlphaFoldDB" id="A0A507DTL8"/>
<dbReference type="Proteomes" id="UP000318582">
    <property type="component" value="Unassembled WGS sequence"/>
</dbReference>
<protein>
    <recommendedName>
        <fullName evidence="4">RRM domain-containing protein</fullName>
    </recommendedName>
</protein>
<dbReference type="Gene3D" id="3.30.70.330">
    <property type="match status" value="1"/>
</dbReference>
<organism evidence="2 3">
    <name type="scientific">Powellomyces hirtus</name>
    <dbReference type="NCBI Taxonomy" id="109895"/>
    <lineage>
        <taxon>Eukaryota</taxon>
        <taxon>Fungi</taxon>
        <taxon>Fungi incertae sedis</taxon>
        <taxon>Chytridiomycota</taxon>
        <taxon>Chytridiomycota incertae sedis</taxon>
        <taxon>Chytridiomycetes</taxon>
        <taxon>Spizellomycetales</taxon>
        <taxon>Powellomycetaceae</taxon>
        <taxon>Powellomyces</taxon>
    </lineage>
</organism>
<sequence length="552" mass="61698">MALYHTRSLNILPPAQTYTHSLRPRAISWPTRMPQHQQPQPLHSDINTVHVAYRPGVTDRGHLYLHFRTYAGFELFAFYDHYCFVRFVNQDFARQALLRPSPDGIITLEPAQKNYRVPYPQPEEDSAPCKAIHVTHLPTNYSKDEMCKVFRAFPGFIKVQFHGKYGYVFFEDGQLAATCWRTLRLETNLVVSYAKNAKLEDEDLQNSMSYNNVKNNGNKTNSNNAHASNTNHAHAANGKNAASISMSGNPAHDFYRLRSKLHNIPVHHLVNGLDEGYTFLPRDSVRQLDADLKNDFEQLLIESHCRLCPAPFGPPSGASSPTSGYPNSFGGDDEDTHWISDSSCEQDQTAFLSDADSSSVSGLISPAIRTRSGSTAGSSTSPDASLNRSTPMISNAPWDIRRRASFSNLQVESRASDVPSSNGNGIARYPHRLAADAPSQKAQQQPQVKQSLLPKPAYYPNPMVPEFRPSCTYQAPPLTIPRRGSYPNPQHQQLRQQYQHHQQPPIATAAQPSQSQHSLLSTWQLSPPFPLAPTMVNYRAPAHGRESHLQIA</sequence>
<evidence type="ECO:0000313" key="2">
    <source>
        <dbReference type="EMBL" id="TPX55104.1"/>
    </source>
</evidence>
<gene>
    <name evidence="2" type="ORF">PhCBS80983_g05603</name>
</gene>
<proteinExistence type="predicted"/>
<reference evidence="2 3" key="1">
    <citation type="journal article" date="2019" name="Sci. Rep.">
        <title>Comparative genomics of chytrid fungi reveal insights into the obligate biotrophic and pathogenic lifestyle of Synchytrium endobioticum.</title>
        <authorList>
            <person name="van de Vossenberg B.T.L.H."/>
            <person name="Warris S."/>
            <person name="Nguyen H.D.T."/>
            <person name="van Gent-Pelzer M.P.E."/>
            <person name="Joly D.L."/>
            <person name="van de Geest H.C."/>
            <person name="Bonants P.J.M."/>
            <person name="Smith D.S."/>
            <person name="Levesque C.A."/>
            <person name="van der Lee T.A.J."/>
        </authorList>
    </citation>
    <scope>NUCLEOTIDE SEQUENCE [LARGE SCALE GENOMIC DNA]</scope>
    <source>
        <strain evidence="2 3">CBS 809.83</strain>
    </source>
</reference>
<feature type="region of interest" description="Disordered" evidence="1">
    <location>
        <begin position="477"/>
        <end position="519"/>
    </location>
</feature>
<evidence type="ECO:0008006" key="4">
    <source>
        <dbReference type="Google" id="ProtNLM"/>
    </source>
</evidence>
<feature type="region of interest" description="Disordered" evidence="1">
    <location>
        <begin position="368"/>
        <end position="396"/>
    </location>
</feature>
<feature type="compositionally biased region" description="Low complexity" evidence="1">
    <location>
        <begin position="372"/>
        <end position="385"/>
    </location>
</feature>
<accession>A0A507DTL8</accession>
<feature type="compositionally biased region" description="Low complexity" evidence="1">
    <location>
        <begin position="489"/>
        <end position="505"/>
    </location>
</feature>
<feature type="region of interest" description="Disordered" evidence="1">
    <location>
        <begin position="315"/>
        <end position="340"/>
    </location>
</feature>
<dbReference type="InterPro" id="IPR035979">
    <property type="entry name" value="RBD_domain_sf"/>
</dbReference>
<evidence type="ECO:0000256" key="1">
    <source>
        <dbReference type="SAM" id="MobiDB-lite"/>
    </source>
</evidence>
<dbReference type="InterPro" id="IPR012677">
    <property type="entry name" value="Nucleotide-bd_a/b_plait_sf"/>
</dbReference>
<dbReference type="GO" id="GO:0003676">
    <property type="term" value="F:nucleic acid binding"/>
    <property type="evidence" value="ECO:0007669"/>
    <property type="project" value="InterPro"/>
</dbReference>